<dbReference type="GO" id="GO:0005524">
    <property type="term" value="F:ATP binding"/>
    <property type="evidence" value="ECO:0007669"/>
    <property type="project" value="UniProtKB-KW"/>
</dbReference>
<comment type="similarity">
    <text evidence="1">Belongs to the helicase family. RecQ subfamily.</text>
</comment>
<evidence type="ECO:0000259" key="10">
    <source>
        <dbReference type="PROSITE" id="PS51192"/>
    </source>
</evidence>
<feature type="non-terminal residue" evidence="11">
    <location>
        <position position="194"/>
    </location>
</feature>
<dbReference type="FunFam" id="3.40.50.300:FF:000296">
    <property type="entry name" value="ATP-dependent DNA helicase RecQ"/>
    <property type="match status" value="1"/>
</dbReference>
<evidence type="ECO:0000256" key="8">
    <source>
        <dbReference type="ARBA" id="ARBA00034617"/>
    </source>
</evidence>
<dbReference type="InterPro" id="IPR027417">
    <property type="entry name" value="P-loop_NTPase"/>
</dbReference>
<keyword evidence="4" id="KW-0347">Helicase</keyword>
<dbReference type="NCBIfam" id="TIGR00614">
    <property type="entry name" value="recQ_fam"/>
    <property type="match status" value="1"/>
</dbReference>
<evidence type="ECO:0000256" key="5">
    <source>
        <dbReference type="ARBA" id="ARBA00022840"/>
    </source>
</evidence>
<dbReference type="GO" id="GO:0005694">
    <property type="term" value="C:chromosome"/>
    <property type="evidence" value="ECO:0007669"/>
    <property type="project" value="TreeGrafter"/>
</dbReference>
<dbReference type="GO" id="GO:0006310">
    <property type="term" value="P:DNA recombination"/>
    <property type="evidence" value="ECO:0007669"/>
    <property type="project" value="InterPro"/>
</dbReference>
<dbReference type="PANTHER" id="PTHR13710">
    <property type="entry name" value="DNA HELICASE RECQ FAMILY MEMBER"/>
    <property type="match status" value="1"/>
</dbReference>
<keyword evidence="3" id="KW-0378">Hydrolase</keyword>
<dbReference type="InterPro" id="IPR011545">
    <property type="entry name" value="DEAD/DEAH_box_helicase_dom"/>
</dbReference>
<proteinExistence type="inferred from homology"/>
<dbReference type="Gene3D" id="3.40.50.300">
    <property type="entry name" value="P-loop containing nucleotide triphosphate hydrolases"/>
    <property type="match status" value="1"/>
</dbReference>
<dbReference type="GO" id="GO:0005737">
    <property type="term" value="C:cytoplasm"/>
    <property type="evidence" value="ECO:0007669"/>
    <property type="project" value="TreeGrafter"/>
</dbReference>
<dbReference type="InterPro" id="IPR004589">
    <property type="entry name" value="DNA_helicase_ATP-dep_RecQ"/>
</dbReference>
<organism evidence="11">
    <name type="scientific">marine metagenome</name>
    <dbReference type="NCBI Taxonomy" id="408172"/>
    <lineage>
        <taxon>unclassified sequences</taxon>
        <taxon>metagenomes</taxon>
        <taxon>ecological metagenomes</taxon>
    </lineage>
</organism>
<dbReference type="GO" id="GO:0003677">
    <property type="term" value="F:DNA binding"/>
    <property type="evidence" value="ECO:0007669"/>
    <property type="project" value="UniProtKB-KW"/>
</dbReference>
<dbReference type="Pfam" id="PF00270">
    <property type="entry name" value="DEAD"/>
    <property type="match status" value="1"/>
</dbReference>
<name>A0A383BKU9_9ZZZZ</name>
<evidence type="ECO:0000256" key="4">
    <source>
        <dbReference type="ARBA" id="ARBA00022806"/>
    </source>
</evidence>
<evidence type="ECO:0000256" key="1">
    <source>
        <dbReference type="ARBA" id="ARBA00005446"/>
    </source>
</evidence>
<comment type="catalytic activity">
    <reaction evidence="8">
        <text>Couples ATP hydrolysis with the unwinding of duplex DNA by translocating in the 3'-5' direction.</text>
        <dbReference type="EC" id="5.6.2.4"/>
    </reaction>
</comment>
<evidence type="ECO:0000256" key="9">
    <source>
        <dbReference type="ARBA" id="ARBA00034808"/>
    </source>
</evidence>
<dbReference type="InterPro" id="IPR014001">
    <property type="entry name" value="Helicase_ATP-bd"/>
</dbReference>
<keyword evidence="7" id="KW-0413">Isomerase</keyword>
<dbReference type="EC" id="5.6.2.4" evidence="9"/>
<dbReference type="CDD" id="cd17920">
    <property type="entry name" value="DEXHc_RecQ"/>
    <property type="match status" value="1"/>
</dbReference>
<dbReference type="GO" id="GO:0043138">
    <property type="term" value="F:3'-5' DNA helicase activity"/>
    <property type="evidence" value="ECO:0007669"/>
    <property type="project" value="UniProtKB-EC"/>
</dbReference>
<sequence length="194" mass="21153">MALVDSSASVAPDLASLLKRYFGFESFRPLQEEIIHAALEGRDSFVLMPTGGGKSLCYQLPALARGGLTVVVSPLIALMKDQVDALQSAGVPATFLNSTLAAAESRRRLAGLFNGEYRLLYVAPERLMLSGTLEQLAQWQPGLIAIDEAHSISEWGHDFRPEYRQLAELRGHFPDSPLMALTATATERVRADIV</sequence>
<keyword evidence="6" id="KW-0238">DNA-binding</keyword>
<dbReference type="SUPFAM" id="SSF52540">
    <property type="entry name" value="P-loop containing nucleoside triphosphate hydrolases"/>
    <property type="match status" value="1"/>
</dbReference>
<keyword evidence="5" id="KW-0067">ATP-binding</keyword>
<dbReference type="AlphaFoldDB" id="A0A383BKU9"/>
<evidence type="ECO:0000256" key="3">
    <source>
        <dbReference type="ARBA" id="ARBA00022801"/>
    </source>
</evidence>
<dbReference type="GO" id="GO:0009378">
    <property type="term" value="F:four-way junction helicase activity"/>
    <property type="evidence" value="ECO:0007669"/>
    <property type="project" value="TreeGrafter"/>
</dbReference>
<evidence type="ECO:0000313" key="11">
    <source>
        <dbReference type="EMBL" id="SVE20509.1"/>
    </source>
</evidence>
<dbReference type="EMBL" id="UINC01201254">
    <property type="protein sequence ID" value="SVE20509.1"/>
    <property type="molecule type" value="Genomic_DNA"/>
</dbReference>
<dbReference type="PANTHER" id="PTHR13710:SF105">
    <property type="entry name" value="ATP-DEPENDENT DNA HELICASE Q1"/>
    <property type="match status" value="1"/>
</dbReference>
<evidence type="ECO:0000256" key="6">
    <source>
        <dbReference type="ARBA" id="ARBA00023125"/>
    </source>
</evidence>
<protein>
    <recommendedName>
        <fullName evidence="9">DNA 3'-5' helicase</fullName>
        <ecNumber evidence="9">5.6.2.4</ecNumber>
    </recommendedName>
</protein>
<evidence type="ECO:0000256" key="2">
    <source>
        <dbReference type="ARBA" id="ARBA00022741"/>
    </source>
</evidence>
<keyword evidence="2" id="KW-0547">Nucleotide-binding</keyword>
<reference evidence="11" key="1">
    <citation type="submission" date="2018-05" db="EMBL/GenBank/DDBJ databases">
        <authorList>
            <person name="Lanie J.A."/>
            <person name="Ng W.-L."/>
            <person name="Kazmierczak K.M."/>
            <person name="Andrzejewski T.M."/>
            <person name="Davidsen T.M."/>
            <person name="Wayne K.J."/>
            <person name="Tettelin H."/>
            <person name="Glass J.I."/>
            <person name="Rusch D."/>
            <person name="Podicherti R."/>
            <person name="Tsui H.-C.T."/>
            <person name="Winkler M.E."/>
        </authorList>
    </citation>
    <scope>NUCLEOTIDE SEQUENCE</scope>
</reference>
<dbReference type="SMART" id="SM00487">
    <property type="entry name" value="DEXDc"/>
    <property type="match status" value="1"/>
</dbReference>
<dbReference type="GO" id="GO:0006281">
    <property type="term" value="P:DNA repair"/>
    <property type="evidence" value="ECO:0007669"/>
    <property type="project" value="TreeGrafter"/>
</dbReference>
<feature type="domain" description="Helicase ATP-binding" evidence="10">
    <location>
        <begin position="35"/>
        <end position="194"/>
    </location>
</feature>
<evidence type="ECO:0000256" key="7">
    <source>
        <dbReference type="ARBA" id="ARBA00023235"/>
    </source>
</evidence>
<dbReference type="PROSITE" id="PS51192">
    <property type="entry name" value="HELICASE_ATP_BIND_1"/>
    <property type="match status" value="1"/>
</dbReference>
<dbReference type="GO" id="GO:0016787">
    <property type="term" value="F:hydrolase activity"/>
    <property type="evidence" value="ECO:0007669"/>
    <property type="project" value="UniProtKB-KW"/>
</dbReference>
<gene>
    <name evidence="11" type="ORF">METZ01_LOCUS473363</name>
</gene>
<accession>A0A383BKU9</accession>